<dbReference type="EMBL" id="JBHSAX010000014">
    <property type="protein sequence ID" value="MFC3963976.1"/>
    <property type="molecule type" value="Genomic_DNA"/>
</dbReference>
<organism evidence="2 3">
    <name type="scientific">Nocardia jiangsuensis</name>
    <dbReference type="NCBI Taxonomy" id="1691563"/>
    <lineage>
        <taxon>Bacteria</taxon>
        <taxon>Bacillati</taxon>
        <taxon>Actinomycetota</taxon>
        <taxon>Actinomycetes</taxon>
        <taxon>Mycobacteriales</taxon>
        <taxon>Nocardiaceae</taxon>
        <taxon>Nocardia</taxon>
    </lineage>
</organism>
<keyword evidence="3" id="KW-1185">Reference proteome</keyword>
<comment type="caution">
    <text evidence="2">The sequence shown here is derived from an EMBL/GenBank/DDBJ whole genome shotgun (WGS) entry which is preliminary data.</text>
</comment>
<accession>A0ABV8DVE2</accession>
<dbReference type="RefSeq" id="WP_378613695.1">
    <property type="nucleotide sequence ID" value="NZ_JBHSAX010000014.1"/>
</dbReference>
<dbReference type="SUPFAM" id="SSF54593">
    <property type="entry name" value="Glyoxalase/Bleomycin resistance protein/Dihydroxybiphenyl dioxygenase"/>
    <property type="match status" value="1"/>
</dbReference>
<dbReference type="Gene3D" id="3.10.180.10">
    <property type="entry name" value="2,3-Dihydroxybiphenyl 1,2-Dioxygenase, domain 1"/>
    <property type="match status" value="1"/>
</dbReference>
<feature type="domain" description="VOC" evidence="1">
    <location>
        <begin position="4"/>
        <end position="112"/>
    </location>
</feature>
<dbReference type="PROSITE" id="PS51819">
    <property type="entry name" value="VOC"/>
    <property type="match status" value="1"/>
</dbReference>
<name>A0ABV8DVE2_9NOCA</name>
<dbReference type="Pfam" id="PF18029">
    <property type="entry name" value="Glyoxalase_6"/>
    <property type="match status" value="1"/>
</dbReference>
<dbReference type="InterPro" id="IPR029068">
    <property type="entry name" value="Glyas_Bleomycin-R_OHBP_Dase"/>
</dbReference>
<protein>
    <submittedName>
        <fullName evidence="2">VOC family protein</fullName>
    </submittedName>
</protein>
<reference evidence="3" key="1">
    <citation type="journal article" date="2019" name="Int. J. Syst. Evol. Microbiol.">
        <title>The Global Catalogue of Microorganisms (GCM) 10K type strain sequencing project: providing services to taxonomists for standard genome sequencing and annotation.</title>
        <authorList>
            <consortium name="The Broad Institute Genomics Platform"/>
            <consortium name="The Broad Institute Genome Sequencing Center for Infectious Disease"/>
            <person name="Wu L."/>
            <person name="Ma J."/>
        </authorList>
    </citation>
    <scope>NUCLEOTIDE SEQUENCE [LARGE SCALE GENOMIC DNA]</scope>
    <source>
        <strain evidence="3">CGMCC 4.7330</strain>
    </source>
</reference>
<dbReference type="InterPro" id="IPR041581">
    <property type="entry name" value="Glyoxalase_6"/>
</dbReference>
<dbReference type="Proteomes" id="UP001595696">
    <property type="component" value="Unassembled WGS sequence"/>
</dbReference>
<dbReference type="CDD" id="cd06587">
    <property type="entry name" value="VOC"/>
    <property type="match status" value="1"/>
</dbReference>
<sequence length="113" mass="12376">MSLELAHVTIDSENAAALAGFYAELLDRRVDPEASEYFATVGGAPTLMFIKVPDKTPGKNSVHLDLHTPERRAQVERALALGAKQLGDFDEYGARWTTLSDPEGNLFDIGETR</sequence>
<dbReference type="PANTHER" id="PTHR35908">
    <property type="entry name" value="HYPOTHETICAL FUSION PROTEIN"/>
    <property type="match status" value="1"/>
</dbReference>
<evidence type="ECO:0000259" key="1">
    <source>
        <dbReference type="PROSITE" id="PS51819"/>
    </source>
</evidence>
<proteinExistence type="predicted"/>
<gene>
    <name evidence="2" type="ORF">ACFO0B_18475</name>
</gene>
<dbReference type="PANTHER" id="PTHR35908:SF1">
    <property type="entry name" value="CONSERVED PROTEIN"/>
    <property type="match status" value="1"/>
</dbReference>
<evidence type="ECO:0000313" key="2">
    <source>
        <dbReference type="EMBL" id="MFC3963976.1"/>
    </source>
</evidence>
<evidence type="ECO:0000313" key="3">
    <source>
        <dbReference type="Proteomes" id="UP001595696"/>
    </source>
</evidence>
<dbReference type="InterPro" id="IPR037523">
    <property type="entry name" value="VOC_core"/>
</dbReference>